<organism evidence="9 10">
    <name type="scientific">Hondaea fermentalgiana</name>
    <dbReference type="NCBI Taxonomy" id="2315210"/>
    <lineage>
        <taxon>Eukaryota</taxon>
        <taxon>Sar</taxon>
        <taxon>Stramenopiles</taxon>
        <taxon>Bigyra</taxon>
        <taxon>Labyrinthulomycetes</taxon>
        <taxon>Thraustochytrida</taxon>
        <taxon>Thraustochytriidae</taxon>
        <taxon>Hondaea</taxon>
    </lineage>
</organism>
<feature type="transmembrane region" description="Helical" evidence="6">
    <location>
        <begin position="689"/>
        <end position="710"/>
    </location>
</feature>
<keyword evidence="5" id="KW-0325">Glycoprotein</keyword>
<proteinExistence type="predicted"/>
<comment type="caution">
    <text evidence="9">The sequence shown here is derived from an EMBL/GenBank/DDBJ whole genome shotgun (WGS) entry which is preliminary data.</text>
</comment>
<protein>
    <recommendedName>
        <fullName evidence="8">G-protein coupled receptors family 3 profile domain-containing protein</fullName>
    </recommendedName>
</protein>
<gene>
    <name evidence="9" type="ORF">FCC1311_046182</name>
</gene>
<evidence type="ECO:0000256" key="2">
    <source>
        <dbReference type="ARBA" id="ARBA00022692"/>
    </source>
</evidence>
<keyword evidence="2 6" id="KW-0812">Transmembrane</keyword>
<evidence type="ECO:0000313" key="10">
    <source>
        <dbReference type="Proteomes" id="UP000241890"/>
    </source>
</evidence>
<dbReference type="PROSITE" id="PS50259">
    <property type="entry name" value="G_PROTEIN_RECEP_F3_4"/>
    <property type="match status" value="1"/>
</dbReference>
<dbReference type="SUPFAM" id="SSF53822">
    <property type="entry name" value="Periplasmic binding protein-like I"/>
    <property type="match status" value="1"/>
</dbReference>
<dbReference type="GO" id="GO:0016020">
    <property type="term" value="C:membrane"/>
    <property type="evidence" value="ECO:0007669"/>
    <property type="project" value="UniProtKB-SubCell"/>
</dbReference>
<evidence type="ECO:0000313" key="9">
    <source>
        <dbReference type="EMBL" id="GBG28395.1"/>
    </source>
</evidence>
<dbReference type="InParanoid" id="A0A2R5GCU3"/>
<dbReference type="InterPro" id="IPR028082">
    <property type="entry name" value="Peripla_BP_I"/>
</dbReference>
<dbReference type="Pfam" id="PF00003">
    <property type="entry name" value="7tm_3"/>
    <property type="match status" value="1"/>
</dbReference>
<keyword evidence="3 6" id="KW-1133">Transmembrane helix</keyword>
<keyword evidence="7" id="KW-0732">Signal</keyword>
<feature type="transmembrane region" description="Helical" evidence="6">
    <location>
        <begin position="587"/>
        <end position="605"/>
    </location>
</feature>
<evidence type="ECO:0000256" key="3">
    <source>
        <dbReference type="ARBA" id="ARBA00022989"/>
    </source>
</evidence>
<evidence type="ECO:0000256" key="5">
    <source>
        <dbReference type="ARBA" id="ARBA00023180"/>
    </source>
</evidence>
<feature type="signal peptide" evidence="7">
    <location>
        <begin position="1"/>
        <end position="24"/>
    </location>
</feature>
<dbReference type="GO" id="GO:0004930">
    <property type="term" value="F:G protein-coupled receptor activity"/>
    <property type="evidence" value="ECO:0007669"/>
    <property type="project" value="InterPro"/>
</dbReference>
<dbReference type="EMBL" id="BEYU01000040">
    <property type="protein sequence ID" value="GBG28395.1"/>
    <property type="molecule type" value="Genomic_DNA"/>
</dbReference>
<feature type="transmembrane region" description="Helical" evidence="6">
    <location>
        <begin position="774"/>
        <end position="795"/>
    </location>
</feature>
<dbReference type="Proteomes" id="UP000241890">
    <property type="component" value="Unassembled WGS sequence"/>
</dbReference>
<feature type="transmembrane region" description="Helical" evidence="6">
    <location>
        <begin position="744"/>
        <end position="762"/>
    </location>
</feature>
<dbReference type="InterPro" id="IPR017978">
    <property type="entry name" value="GPCR_3_C"/>
</dbReference>
<evidence type="ECO:0000256" key="6">
    <source>
        <dbReference type="SAM" id="Phobius"/>
    </source>
</evidence>
<keyword evidence="4 6" id="KW-0472">Membrane</keyword>
<feature type="domain" description="G-protein coupled receptors family 3 profile" evidence="8">
    <location>
        <begin position="580"/>
        <end position="815"/>
    </location>
</feature>
<name>A0A2R5GCU3_9STRA</name>
<feature type="transmembrane region" description="Helical" evidence="6">
    <location>
        <begin position="649"/>
        <end position="669"/>
    </location>
</feature>
<feature type="transmembrane region" description="Helical" evidence="6">
    <location>
        <begin position="617"/>
        <end position="637"/>
    </location>
</feature>
<sequence>MVARGAVVAQIAVLVALLVGQSSAADIALGAFLNLNADLEDSKEVYMYHAYRMALAEHASGSSFSEMTRTEGQSAISSVLIEADNTLELKISNFSGSTTLYLDFIDTTGMSETQIKAAMNTWIDTTRAGFNQFILGGHSSSSEKIKAELCKSKSVIFISPGAATESIFTVDSGKSSFAFGILSSTSLLGSSTMNFLNAEMSKGTLTESKYKIALLYENAAHGRDYRDAILEFADSSSKFEVGIEQVFEFQDSTSDTDFRAYTDELMANVTAKVGDETNWLLLIDAHSDEFVSLQRSLAHTEHSFEAISFGARGTDTVDLERILQGAESETDAYDMARSLRYVFAGVWWSPGQQTEATKKFVTAWRKHEAQLWLEELENLRAAGDDSYLFREPSDQLAPAWFGATGYDAMCIILDALLSSKSGDPADDFTTATVRTQLERTAGFTSLLPGGKIKFPSSGARQATNGFSIAQNQLAIENTVTAARTDITLDELFPFITYPDDESAASFRAMPSYSFTRPDCSAESYQIFLLECNLDAYYDYNIHYFDRDGNPCPVINEACYCEDNDPFEGVRCEYVPEGSSRAIIIETLAFFGVALGLLILVILFNGWKHELLRTAHRIYYLCIVLCCTFTNLAAISLVGETTEHRCKRQIGFLVSGFGVTLSLFMGRVYYWYRVWAHPTKENLRMSNLRLWWLPVASSLGTIIMVTVGVAANDTFIEDVDLGYELEVPRATTTCSAGSNGYSLALGAYYGLAIFATFILCYQAKEVDGKYYDSRYLWMAMLNTAFVGAILGILFGLVNLDAVDIEVCIAVSVLWVTTGILILLASIEAPIQDACRLCESGITETGPIPEGPVRLFIEGVFPDALKPLPVFHPTLNNWVFQGQVIIDMLFELLFAEKQARMISNAHNAVRISGRRARFFSRSESISPVAPTLCGVCGHYLESDADETSSEPSNVDEISLDAKESLALRSSASIETLEEAYPTITDSEGDTLSFIASPDHPAEISSEEKDEEGWSCFVPGRHRRAAMTLCALASRRLKRLHFATWKRRCLVLGEAQLTWECLDRRSLRTAFARLPSIRLISRSTSICNGSIGIKLSQQHQALTIMCINGTCSSRNIKANRTIPMRKFLLKDFVSGVICQHVM</sequence>
<dbReference type="Gene3D" id="3.40.50.2300">
    <property type="match status" value="3"/>
</dbReference>
<comment type="subcellular location">
    <subcellularLocation>
        <location evidence="1">Membrane</location>
        <topology evidence="1">Multi-pass membrane protein</topology>
    </subcellularLocation>
</comment>
<feature type="transmembrane region" description="Helical" evidence="6">
    <location>
        <begin position="807"/>
        <end position="825"/>
    </location>
</feature>
<evidence type="ECO:0000256" key="4">
    <source>
        <dbReference type="ARBA" id="ARBA00023136"/>
    </source>
</evidence>
<evidence type="ECO:0000256" key="1">
    <source>
        <dbReference type="ARBA" id="ARBA00004141"/>
    </source>
</evidence>
<reference evidence="9 10" key="1">
    <citation type="submission" date="2017-12" db="EMBL/GenBank/DDBJ databases">
        <title>Sequencing, de novo assembly and annotation of complete genome of a new Thraustochytrid species, strain FCC1311.</title>
        <authorList>
            <person name="Sedici K."/>
            <person name="Godart F."/>
            <person name="Aiese Cigliano R."/>
            <person name="Sanseverino W."/>
            <person name="Barakat M."/>
            <person name="Ortet P."/>
            <person name="Marechal E."/>
            <person name="Cagnac O."/>
            <person name="Amato A."/>
        </authorList>
    </citation>
    <scope>NUCLEOTIDE SEQUENCE [LARGE SCALE GENOMIC DNA]</scope>
</reference>
<evidence type="ECO:0000259" key="8">
    <source>
        <dbReference type="PROSITE" id="PS50259"/>
    </source>
</evidence>
<dbReference type="AlphaFoldDB" id="A0A2R5GCU3"/>
<accession>A0A2R5GCU3</accession>
<keyword evidence="10" id="KW-1185">Reference proteome</keyword>
<feature type="chain" id="PRO_5015322565" description="G-protein coupled receptors family 3 profile domain-containing protein" evidence="7">
    <location>
        <begin position="25"/>
        <end position="1139"/>
    </location>
</feature>
<evidence type="ECO:0000256" key="7">
    <source>
        <dbReference type="SAM" id="SignalP"/>
    </source>
</evidence>